<sequence>MLATGNPTPQNEMVNRLDSAVSEVFEMMLERSCDPMDGDVHIVDGRIVARIQFTGAVSGECILYASPATAAVTAEAMLGTASSEPCDPMVDDAIGELCNMIAGGWKSKLEHPQAGCLISVPAVTREGLVALEGKFGTKFSRTYSFQGNIFGIVLAF</sequence>
<reference evidence="3" key="1">
    <citation type="submission" date="2023-03" db="EMBL/GenBank/DDBJ databases">
        <title>Edaphobacter sp.</title>
        <authorList>
            <person name="Huber K.J."/>
            <person name="Papendorf J."/>
            <person name="Pilke C."/>
            <person name="Bunk B."/>
            <person name="Sproeer C."/>
            <person name="Pester M."/>
        </authorList>
    </citation>
    <scope>NUCLEOTIDE SEQUENCE</scope>
    <source>
        <strain evidence="3">DSM 109920</strain>
    </source>
</reference>
<name>A0AAU7D290_9BACT</name>
<gene>
    <name evidence="3" type="ORF">P8936_09025</name>
</gene>
<dbReference type="GO" id="GO:0006935">
    <property type="term" value="P:chemotaxis"/>
    <property type="evidence" value="ECO:0007669"/>
    <property type="project" value="UniProtKB-KW"/>
</dbReference>
<dbReference type="InterPro" id="IPR038756">
    <property type="entry name" value="CheX-like"/>
</dbReference>
<dbReference type="CDD" id="cd17906">
    <property type="entry name" value="CheX"/>
    <property type="match status" value="1"/>
</dbReference>
<dbReference type="EMBL" id="CP121195">
    <property type="protein sequence ID" value="XBH11858.1"/>
    <property type="molecule type" value="Genomic_DNA"/>
</dbReference>
<accession>A0AAU7D290</accession>
<proteinExistence type="predicted"/>
<organism evidence="3">
    <name type="scientific">Edaphobacter paludis</name>
    <dbReference type="NCBI Taxonomy" id="3035702"/>
    <lineage>
        <taxon>Bacteria</taxon>
        <taxon>Pseudomonadati</taxon>
        <taxon>Acidobacteriota</taxon>
        <taxon>Terriglobia</taxon>
        <taxon>Terriglobales</taxon>
        <taxon>Acidobacteriaceae</taxon>
        <taxon>Edaphobacter</taxon>
    </lineage>
</organism>
<feature type="domain" description="Chemotaxis phosphatase CheX-like" evidence="2">
    <location>
        <begin position="47"/>
        <end position="131"/>
    </location>
</feature>
<dbReference type="Gene3D" id="3.40.1550.10">
    <property type="entry name" value="CheC-like"/>
    <property type="match status" value="1"/>
</dbReference>
<evidence type="ECO:0000256" key="1">
    <source>
        <dbReference type="ARBA" id="ARBA00022500"/>
    </source>
</evidence>
<dbReference type="PANTHER" id="PTHR39452:SF1">
    <property type="entry name" value="CHEY-P PHOSPHATASE CHEX"/>
    <property type="match status" value="1"/>
</dbReference>
<evidence type="ECO:0000259" key="2">
    <source>
        <dbReference type="Pfam" id="PF13690"/>
    </source>
</evidence>
<dbReference type="InterPro" id="IPR028051">
    <property type="entry name" value="CheX-like_dom"/>
</dbReference>
<protein>
    <submittedName>
        <fullName evidence="3">Chemotaxis protein CheX</fullName>
    </submittedName>
</protein>
<dbReference type="InterPro" id="IPR028976">
    <property type="entry name" value="CheC-like_sf"/>
</dbReference>
<dbReference type="SUPFAM" id="SSF103039">
    <property type="entry name" value="CheC-like"/>
    <property type="match status" value="1"/>
</dbReference>
<dbReference type="RefSeq" id="WP_348269324.1">
    <property type="nucleotide sequence ID" value="NZ_CP121195.1"/>
</dbReference>
<dbReference type="PANTHER" id="PTHR39452">
    <property type="entry name" value="CHEY-P PHOSPHATASE CHEX"/>
    <property type="match status" value="1"/>
</dbReference>
<evidence type="ECO:0000313" key="3">
    <source>
        <dbReference type="EMBL" id="XBH11858.1"/>
    </source>
</evidence>
<keyword evidence="1" id="KW-0145">Chemotaxis</keyword>
<dbReference type="Pfam" id="PF13690">
    <property type="entry name" value="CheX"/>
    <property type="match status" value="1"/>
</dbReference>
<dbReference type="AlphaFoldDB" id="A0AAU7D290"/>